<dbReference type="EMBL" id="GBXM01038608">
    <property type="protein sequence ID" value="JAH69969.1"/>
    <property type="molecule type" value="Transcribed_RNA"/>
</dbReference>
<name>A0A0E9UVR0_ANGAN</name>
<protein>
    <submittedName>
        <fullName evidence="1">Uncharacterized protein</fullName>
    </submittedName>
</protein>
<sequence length="47" mass="5051">MREHSPTRPGCHLRVLVSGFGPCPWLTAGAHSQTIALLQVLAGHTVF</sequence>
<dbReference type="AlphaFoldDB" id="A0A0E9UVR0"/>
<reference evidence="1" key="1">
    <citation type="submission" date="2014-11" db="EMBL/GenBank/DDBJ databases">
        <authorList>
            <person name="Amaro Gonzalez C."/>
        </authorList>
    </citation>
    <scope>NUCLEOTIDE SEQUENCE</scope>
</reference>
<accession>A0A0E9UVR0</accession>
<proteinExistence type="predicted"/>
<evidence type="ECO:0000313" key="1">
    <source>
        <dbReference type="EMBL" id="JAH69969.1"/>
    </source>
</evidence>
<organism evidence="1">
    <name type="scientific">Anguilla anguilla</name>
    <name type="common">European freshwater eel</name>
    <name type="synonym">Muraena anguilla</name>
    <dbReference type="NCBI Taxonomy" id="7936"/>
    <lineage>
        <taxon>Eukaryota</taxon>
        <taxon>Metazoa</taxon>
        <taxon>Chordata</taxon>
        <taxon>Craniata</taxon>
        <taxon>Vertebrata</taxon>
        <taxon>Euteleostomi</taxon>
        <taxon>Actinopterygii</taxon>
        <taxon>Neopterygii</taxon>
        <taxon>Teleostei</taxon>
        <taxon>Anguilliformes</taxon>
        <taxon>Anguillidae</taxon>
        <taxon>Anguilla</taxon>
    </lineage>
</organism>
<reference evidence="1" key="2">
    <citation type="journal article" date="2015" name="Fish Shellfish Immunol.">
        <title>Early steps in the European eel (Anguilla anguilla)-Vibrio vulnificus interaction in the gills: Role of the RtxA13 toxin.</title>
        <authorList>
            <person name="Callol A."/>
            <person name="Pajuelo D."/>
            <person name="Ebbesson L."/>
            <person name="Teles M."/>
            <person name="MacKenzie S."/>
            <person name="Amaro C."/>
        </authorList>
    </citation>
    <scope>NUCLEOTIDE SEQUENCE</scope>
</reference>